<organism evidence="9 10">
    <name type="scientific">Cucumis melo var. makuwa</name>
    <name type="common">Oriental melon</name>
    <dbReference type="NCBI Taxonomy" id="1194695"/>
    <lineage>
        <taxon>Eukaryota</taxon>
        <taxon>Viridiplantae</taxon>
        <taxon>Streptophyta</taxon>
        <taxon>Embryophyta</taxon>
        <taxon>Tracheophyta</taxon>
        <taxon>Spermatophyta</taxon>
        <taxon>Magnoliopsida</taxon>
        <taxon>eudicotyledons</taxon>
        <taxon>Gunneridae</taxon>
        <taxon>Pentapetalae</taxon>
        <taxon>rosids</taxon>
        <taxon>fabids</taxon>
        <taxon>Cucurbitales</taxon>
        <taxon>Cucurbitaceae</taxon>
        <taxon>Benincaseae</taxon>
        <taxon>Cucumis</taxon>
    </lineage>
</organism>
<dbReference type="SUPFAM" id="SSF54001">
    <property type="entry name" value="Cysteine proteinases"/>
    <property type="match status" value="1"/>
</dbReference>
<reference evidence="9 10" key="1">
    <citation type="submission" date="2019-08" db="EMBL/GenBank/DDBJ databases">
        <title>Draft genome sequences of two oriental melons (Cucumis melo L. var makuwa).</title>
        <authorList>
            <person name="Kwon S.-Y."/>
        </authorList>
    </citation>
    <scope>NUCLEOTIDE SEQUENCE [LARGE SCALE GENOMIC DNA]</scope>
    <source>
        <strain evidence="10">cv. SW 3</strain>
        <tissue evidence="9">Leaf</tissue>
    </source>
</reference>
<dbReference type="GO" id="GO:0016579">
    <property type="term" value="P:protein deubiquitination"/>
    <property type="evidence" value="ECO:0007669"/>
    <property type="project" value="InterPro"/>
</dbReference>
<evidence type="ECO:0000256" key="1">
    <source>
        <dbReference type="ARBA" id="ARBA00000707"/>
    </source>
</evidence>
<dbReference type="Gene3D" id="3.90.70.10">
    <property type="entry name" value="Cysteine proteinases"/>
    <property type="match status" value="2"/>
</dbReference>
<gene>
    <name evidence="9" type="ORF">E6C27_scaffold212G001150</name>
</gene>
<dbReference type="InterPro" id="IPR018200">
    <property type="entry name" value="USP_CS"/>
</dbReference>
<evidence type="ECO:0000313" key="9">
    <source>
        <dbReference type="EMBL" id="KAA0061740.1"/>
    </source>
</evidence>
<dbReference type="InterPro" id="IPR038765">
    <property type="entry name" value="Papain-like_cys_pep_sf"/>
</dbReference>
<dbReference type="Pfam" id="PF00443">
    <property type="entry name" value="UCH"/>
    <property type="match status" value="1"/>
</dbReference>
<dbReference type="PANTHER" id="PTHR21646:SF24">
    <property type="entry name" value="UBIQUITIN CARBOXYL-TERMINAL HYDROLASE"/>
    <property type="match status" value="1"/>
</dbReference>
<comment type="similarity">
    <text evidence="2 7">Belongs to the peptidase C19 family.</text>
</comment>
<proteinExistence type="inferred from homology"/>
<dbReference type="OrthoDB" id="292964at2759"/>
<dbReference type="InterPro" id="IPR028889">
    <property type="entry name" value="USP"/>
</dbReference>
<dbReference type="STRING" id="1194695.A0A5A7V393"/>
<evidence type="ECO:0000256" key="3">
    <source>
        <dbReference type="ARBA" id="ARBA00022670"/>
    </source>
</evidence>
<dbReference type="GO" id="GO:0004843">
    <property type="term" value="F:cysteine-type deubiquitinase activity"/>
    <property type="evidence" value="ECO:0007669"/>
    <property type="project" value="UniProtKB-UniRule"/>
</dbReference>
<dbReference type="PANTHER" id="PTHR21646">
    <property type="entry name" value="UBIQUITIN CARBOXYL-TERMINAL HYDROLASE"/>
    <property type="match status" value="1"/>
</dbReference>
<dbReference type="EMBL" id="SSTE01004737">
    <property type="protein sequence ID" value="KAA0061740.1"/>
    <property type="molecule type" value="Genomic_DNA"/>
</dbReference>
<dbReference type="InterPro" id="IPR001394">
    <property type="entry name" value="Peptidase_C19_UCH"/>
</dbReference>
<keyword evidence="5 7" id="KW-0378">Hydrolase</keyword>
<dbReference type="PROSITE" id="PS50235">
    <property type="entry name" value="USP_3"/>
    <property type="match status" value="1"/>
</dbReference>
<accession>A0A5A7V393</accession>
<evidence type="ECO:0000256" key="7">
    <source>
        <dbReference type="RuleBase" id="RU366025"/>
    </source>
</evidence>
<dbReference type="PROSITE" id="PS00972">
    <property type="entry name" value="USP_1"/>
    <property type="match status" value="1"/>
</dbReference>
<dbReference type="CDD" id="cd02674">
    <property type="entry name" value="Peptidase_C19R"/>
    <property type="match status" value="1"/>
</dbReference>
<keyword evidence="3 7" id="KW-0645">Protease</keyword>
<dbReference type="GO" id="GO:0006508">
    <property type="term" value="P:proteolysis"/>
    <property type="evidence" value="ECO:0007669"/>
    <property type="project" value="UniProtKB-KW"/>
</dbReference>
<dbReference type="Pfam" id="PF25242">
    <property type="entry name" value="Ubiquitin_UBP8"/>
    <property type="match status" value="1"/>
</dbReference>
<evidence type="ECO:0000256" key="4">
    <source>
        <dbReference type="ARBA" id="ARBA00022786"/>
    </source>
</evidence>
<evidence type="ECO:0000259" key="8">
    <source>
        <dbReference type="PROSITE" id="PS50235"/>
    </source>
</evidence>
<dbReference type="InterPro" id="IPR050185">
    <property type="entry name" value="Ub_carboxyl-term_hydrolase"/>
</dbReference>
<keyword evidence="6 7" id="KW-0788">Thiol protease</keyword>
<protein>
    <recommendedName>
        <fullName evidence="7">Ubiquitin carboxyl-terminal hydrolase</fullName>
        <ecNumber evidence="7">3.4.19.12</ecNumber>
    </recommendedName>
</protein>
<dbReference type="InterPro" id="IPR057372">
    <property type="entry name" value="Ubiquitin_UBP8/5"/>
</dbReference>
<comment type="caution">
    <text evidence="9">The sequence shown here is derived from an EMBL/GenBank/DDBJ whole genome shotgun (WGS) entry which is preliminary data.</text>
</comment>
<comment type="catalytic activity">
    <reaction evidence="1 7">
        <text>Thiol-dependent hydrolysis of ester, thioester, amide, peptide and isopeptide bonds formed by the C-terminal Gly of ubiquitin (a 76-residue protein attached to proteins as an intracellular targeting signal).</text>
        <dbReference type="EC" id="3.4.19.12"/>
    </reaction>
</comment>
<evidence type="ECO:0000313" key="10">
    <source>
        <dbReference type="Proteomes" id="UP000321393"/>
    </source>
</evidence>
<dbReference type="Proteomes" id="UP000321393">
    <property type="component" value="Unassembled WGS sequence"/>
</dbReference>
<evidence type="ECO:0000256" key="2">
    <source>
        <dbReference type="ARBA" id="ARBA00009085"/>
    </source>
</evidence>
<sequence>MAALSEDLSSSSLHLDSDTDQRVYFVPYRWWKDAQDSLTGDADGKRGLPFLASPGSSYAGPLKIINSIFSSDLVFNLRREEDSSQNSENGEVGISGRDYALVSGEMWVEALKWHSDSKSSTRNGGSFSVAEDNIADVYPLQLRLSIQREANLLGVRISKKDNVVELFRRACKLFNVESELLRIWDFSGHTISLFSISNKQRQSDQEVVLLELQVYGLSDFIKCKEGKKDELANSILGNSSANSLVMNGASGTGSASCFRVNSSVFSGSSREAGSLGLTGLQNLGNTCFMNSALQCLVHTPKLVDYFLGDYGREINHDNPLGMNGEIALAFGDMLRKLWAPGASPVAPRTFKSKLARFAPQFSGCNQHDSQELLAFLLDGLHEDLNRVKKKPYVEAKDGDGRSDNEVADEYWQNHLARNDSIIVDVCQGQYKSTLVCPICKKVSTTFDPFMYLSLPLPSTTMRTMTLTVVSTGGSTPAPYTVTVPKSGKWEDLIKALSTACSLKADETLLVAEVYNNRIIRYLEEPADSLSLIRDGDRLVAYRLAKDEEQIPLAVFMHQRVEEQYINGKRTTSLKAFGFPLVAKLPGGFNGSDIKDIYKKLLRPFQVSAQDALEENHTSDVDATEKTKEVENVTSSTSACVIDPLTIGDGVNCNSPSDADLQFYTTDDKGIIRGSEIQVGEFVVGSEKSKRLYVLVSWPQKQIERYDTHLLTSLPEVFKSSFFAKRPQESVSLYKCLEAFLQEEPLGPEDMWYCPSCKKHCQASKKLDLWRLPEILVIHLKRFSYSRFMKNKLEAYVDFPVDDLDLSMYIAYKNGQSCTRYVLYAVSNHYGSMGGGHYTAFVHQGGDQWYNFDDSNVYPIGLDKIKSSAAYIIRLSQSKFNHTSGSEYGTEFSNLKTVPHRCHHLHAYIPEITDRS</sequence>
<dbReference type="EC" id="3.4.19.12" evidence="7"/>
<name>A0A5A7V393_CUCMM</name>
<dbReference type="PROSITE" id="PS00973">
    <property type="entry name" value="USP_2"/>
    <property type="match status" value="1"/>
</dbReference>
<feature type="domain" description="USP" evidence="8">
    <location>
        <begin position="278"/>
        <end position="877"/>
    </location>
</feature>
<evidence type="ECO:0000256" key="6">
    <source>
        <dbReference type="ARBA" id="ARBA00022807"/>
    </source>
</evidence>
<dbReference type="AlphaFoldDB" id="A0A5A7V393"/>
<evidence type="ECO:0000256" key="5">
    <source>
        <dbReference type="ARBA" id="ARBA00022801"/>
    </source>
</evidence>
<keyword evidence="4 7" id="KW-0833">Ubl conjugation pathway</keyword>
<comment type="function">
    <text evidence="7">Recognizes and hydrolyzes the peptide bond at the C-terminal Gly of ubiquitin. Involved in the processing of poly-ubiquitin precursors as well as that of ubiquitinated proteins.</text>
</comment>